<gene>
    <name evidence="3" type="ORF">B1B_18243</name>
</gene>
<reference evidence="3" key="2">
    <citation type="journal article" date="2014" name="ISME J.">
        <title>Microbial stratification in low pH oxic and suboxic macroscopic growths along an acid mine drainage.</title>
        <authorList>
            <person name="Mendez-Garcia C."/>
            <person name="Mesa V."/>
            <person name="Sprenger R.R."/>
            <person name="Richter M."/>
            <person name="Diez M.S."/>
            <person name="Solano J."/>
            <person name="Bargiela R."/>
            <person name="Golyshina O.V."/>
            <person name="Manteca A."/>
            <person name="Ramos J.L."/>
            <person name="Gallego J.R."/>
            <person name="Llorente I."/>
            <person name="Martins Dos Santos V.A."/>
            <person name="Jensen O.N."/>
            <person name="Pelaez A.I."/>
            <person name="Sanchez J."/>
            <person name="Ferrer M."/>
        </authorList>
    </citation>
    <scope>NUCLEOTIDE SEQUENCE</scope>
</reference>
<dbReference type="InterPro" id="IPR041682">
    <property type="entry name" value="AAA_14"/>
</dbReference>
<feature type="domain" description="AAA" evidence="1">
    <location>
        <begin position="40"/>
        <end position="171"/>
    </location>
</feature>
<evidence type="ECO:0000259" key="1">
    <source>
        <dbReference type="Pfam" id="PF13173"/>
    </source>
</evidence>
<dbReference type="Pfam" id="PF13635">
    <property type="entry name" value="DUF4143"/>
    <property type="match status" value="1"/>
</dbReference>
<sequence>MLEALADWNPWWTGGRVPPELLGRARQLTARADELLSFREVKSITGLRRSGKSTLLYQFIDHLLVKGGISPRRILLVNFEDPVLSSRTLGEVFNDYQARINPETKPYIFLDEVHRCKDWVPFLRKAYDLRHLEQAFITDSSSKFVRAEYAGILTGREVNVSVPPLSFGEYLQWKGLDGAGPRTGQQSNRVRHALEQYLRWGGLPEVVLMDSDTKRKILLENYLADIVHRDVVERHGVDYHKVRELVDFLASNPGALFSPRKYNRTSGLSLETLDRYLHYLSEVFLVELVPRFAHSLRAQQVAPKKVYLTDTGFFG</sequence>
<name>T0YH91_9ZZZZ</name>
<dbReference type="EMBL" id="AUZY01012204">
    <property type="protein sequence ID" value="EQD31187.1"/>
    <property type="molecule type" value="Genomic_DNA"/>
</dbReference>
<dbReference type="SUPFAM" id="SSF52540">
    <property type="entry name" value="P-loop containing nucleoside triphosphate hydrolases"/>
    <property type="match status" value="1"/>
</dbReference>
<comment type="caution">
    <text evidence="3">The sequence shown here is derived from an EMBL/GenBank/DDBJ whole genome shotgun (WGS) entry which is preliminary data.</text>
</comment>
<feature type="domain" description="DUF4143" evidence="2">
    <location>
        <begin position="229"/>
        <end position="314"/>
    </location>
</feature>
<dbReference type="InterPro" id="IPR027417">
    <property type="entry name" value="P-loop_NTPase"/>
</dbReference>
<accession>T0YH91</accession>
<feature type="non-terminal residue" evidence="3">
    <location>
        <position position="315"/>
    </location>
</feature>
<evidence type="ECO:0000313" key="3">
    <source>
        <dbReference type="EMBL" id="EQD31187.1"/>
    </source>
</evidence>
<proteinExistence type="predicted"/>
<evidence type="ECO:0000259" key="2">
    <source>
        <dbReference type="Pfam" id="PF13635"/>
    </source>
</evidence>
<reference evidence="3" key="1">
    <citation type="submission" date="2013-08" db="EMBL/GenBank/DDBJ databases">
        <authorList>
            <person name="Mendez C."/>
            <person name="Richter M."/>
            <person name="Ferrer M."/>
            <person name="Sanchez J."/>
        </authorList>
    </citation>
    <scope>NUCLEOTIDE SEQUENCE</scope>
</reference>
<dbReference type="AlphaFoldDB" id="T0YH91"/>
<dbReference type="PANTHER" id="PTHR33295">
    <property type="entry name" value="ATPASE"/>
    <property type="match status" value="1"/>
</dbReference>
<dbReference type="PANTHER" id="PTHR33295:SF8">
    <property type="entry name" value="AAA+ ATPASE DOMAIN-CONTAINING PROTEIN"/>
    <property type="match status" value="1"/>
</dbReference>
<protein>
    <submittedName>
        <fullName evidence="3">AAA+ superfamily ATPase</fullName>
    </submittedName>
</protein>
<dbReference type="InterPro" id="IPR025420">
    <property type="entry name" value="DUF4143"/>
</dbReference>
<organism evidence="3">
    <name type="scientific">mine drainage metagenome</name>
    <dbReference type="NCBI Taxonomy" id="410659"/>
    <lineage>
        <taxon>unclassified sequences</taxon>
        <taxon>metagenomes</taxon>
        <taxon>ecological metagenomes</taxon>
    </lineage>
</organism>
<dbReference type="Pfam" id="PF13173">
    <property type="entry name" value="AAA_14"/>
    <property type="match status" value="1"/>
</dbReference>